<comment type="caution">
    <text evidence="3">The sequence shown here is derived from an EMBL/GenBank/DDBJ whole genome shotgun (WGS) entry which is preliminary data.</text>
</comment>
<evidence type="ECO:0000313" key="3">
    <source>
        <dbReference type="EMBL" id="RXG96109.1"/>
    </source>
</evidence>
<keyword evidence="4" id="KW-1185">Reference proteome</keyword>
<accession>A0ABY0DMF5</accession>
<reference evidence="3 4" key="1">
    <citation type="submission" date="2018-10" db="EMBL/GenBank/DDBJ databases">
        <title>Bradyrhizobium sp. nov., isolated from effective nodules of peanut in China.</title>
        <authorList>
            <person name="Li Y."/>
        </authorList>
    </citation>
    <scope>NUCLEOTIDE SEQUENCE [LARGE SCALE GENOMIC DNA]</scope>
    <source>
        <strain evidence="3 4">CCBAU 51781</strain>
    </source>
</reference>
<dbReference type="Proteomes" id="UP000289946">
    <property type="component" value="Unassembled WGS sequence"/>
</dbReference>
<dbReference type="InterPro" id="IPR055804">
    <property type="entry name" value="DUF7380"/>
</dbReference>
<feature type="domain" description="DUF7380" evidence="2">
    <location>
        <begin position="43"/>
        <end position="181"/>
    </location>
</feature>
<dbReference type="RefSeq" id="WP_128939261.1">
    <property type="nucleotide sequence ID" value="NZ_RDRA01000006.1"/>
</dbReference>
<proteinExistence type="predicted"/>
<dbReference type="Pfam" id="PF24098">
    <property type="entry name" value="DUF7380"/>
    <property type="match status" value="1"/>
</dbReference>
<dbReference type="EMBL" id="RDRA01000006">
    <property type="protein sequence ID" value="RXG96109.1"/>
    <property type="molecule type" value="Genomic_DNA"/>
</dbReference>
<evidence type="ECO:0000259" key="1">
    <source>
        <dbReference type="Pfam" id="PF13910"/>
    </source>
</evidence>
<sequence>MPELIVPASMEELIKRYDAKEEPFGEFAISGELNAARMALIDPTEAEAAGAWAEVLAFALSAGGHENPWNSYFGPMGSSTDGDGKTLYFPDISGTPPATIDHWAARARSLKHPFLRARYADLAWEMSGLIGKRRRDVDDARIAIDAYLDAIQRMAEDHEHVRFAIRALDLAVLIRDKDRTDRARAALMGVHRSLMQNKGGLWWYTVDRLLEDKKADVTDVERAELVSDLESIVTTGSNTNDPAQFNPHEAQDAAERLIRYYGRFGEVDDIKRLRKAVGASFEHFASNADPMLAAALLQTATDQYRKAGLKEDHDRTRIMMQQKIGAAGENLQSFERKIEIPRDDMEKFLDLIVVDDLATTFVRIAREFLLSRAELEQQVRQMLKEAPLMAHIPATIMADNHVAAKIGSVEDDPFGRLMHQTNFAFQFARLWLAQAFRRLFERHEVAPEHFAGWANRHGLFDDMGLLLEGLRAWEREDHVKAAHVLVPQVEYALRKVADDLGVPITKAHPVVSEASVAIGMGEILYNEKVAEALGPDVTLHLQALYADPRGMNLRNQIAHGLMEAGQFYWHPANLIVHSLLMLGLWKEFGVKPKN</sequence>
<organism evidence="3 4">
    <name type="scientific">Bradyrhizobium zhanjiangense</name>
    <dbReference type="NCBI Taxonomy" id="1325107"/>
    <lineage>
        <taxon>Bacteria</taxon>
        <taxon>Pseudomonadati</taxon>
        <taxon>Pseudomonadota</taxon>
        <taxon>Alphaproteobacteria</taxon>
        <taxon>Hyphomicrobiales</taxon>
        <taxon>Nitrobacteraceae</taxon>
        <taxon>Bradyrhizobium</taxon>
    </lineage>
</organism>
<gene>
    <name evidence="3" type="ORF">EAS62_10765</name>
</gene>
<name>A0ABY0DMF5_9BRAD</name>
<feature type="domain" description="DUF4209" evidence="1">
    <location>
        <begin position="490"/>
        <end position="579"/>
    </location>
</feature>
<dbReference type="Pfam" id="PF13910">
    <property type="entry name" value="DUF4209"/>
    <property type="match status" value="1"/>
</dbReference>
<dbReference type="InterPro" id="IPR025209">
    <property type="entry name" value="DUF4209"/>
</dbReference>
<evidence type="ECO:0000313" key="4">
    <source>
        <dbReference type="Proteomes" id="UP000289946"/>
    </source>
</evidence>
<evidence type="ECO:0000259" key="2">
    <source>
        <dbReference type="Pfam" id="PF24098"/>
    </source>
</evidence>
<protein>
    <submittedName>
        <fullName evidence="3">DUF4209 domain-containing protein</fullName>
    </submittedName>
</protein>